<proteinExistence type="predicted"/>
<keyword evidence="2" id="KW-1185">Reference proteome</keyword>
<reference evidence="1 2" key="1">
    <citation type="journal article" date="2022" name="Allergy">
        <title>Genome assembly and annotation of Periplaneta americana reveal a comprehensive cockroach allergen profile.</title>
        <authorList>
            <person name="Wang L."/>
            <person name="Xiong Q."/>
            <person name="Saelim N."/>
            <person name="Wang L."/>
            <person name="Nong W."/>
            <person name="Wan A.T."/>
            <person name="Shi M."/>
            <person name="Liu X."/>
            <person name="Cao Q."/>
            <person name="Hui J.H.L."/>
            <person name="Sookrung N."/>
            <person name="Leung T.F."/>
            <person name="Tungtrongchitr A."/>
            <person name="Tsui S.K.W."/>
        </authorList>
    </citation>
    <scope>NUCLEOTIDE SEQUENCE [LARGE SCALE GENOMIC DNA]</scope>
    <source>
        <strain evidence="1">PWHHKU_190912</strain>
    </source>
</reference>
<evidence type="ECO:0000313" key="1">
    <source>
        <dbReference type="EMBL" id="KAJ4448960.1"/>
    </source>
</evidence>
<sequence length="293" mass="33361">MFTAGVSSHPIPIQSGRMPRVGRRVFRSQARSVIYNAIKFCDEEKKTGLFLSLSKTTERAAAILKLNKETISRIRKEGNKCEDKGVEISTPNKVRRPPVNKVELDDMDKCIIRREVHKYYGLYKELSALVNRSHARVVDEFRRNYPDVSVPNNSTITRLIARFMECGSALLDSDERDCCFQQDSVTCHTSNKTMQFLLEFYGDNAGEMSPGSSTESYPAFARIGLRENPGKNLNQGFVKDIIYSKKSRNIDDLRVKITQAFQQITPLMLQRTGAELHQSYELCRVRNGGHVEL</sequence>
<gene>
    <name evidence="1" type="ORF">ANN_00352</name>
</gene>
<dbReference type="InterPro" id="IPR036397">
    <property type="entry name" value="RNaseH_sf"/>
</dbReference>
<protein>
    <submittedName>
        <fullName evidence="1">Uncharacterized protein</fullName>
    </submittedName>
</protein>
<evidence type="ECO:0000313" key="2">
    <source>
        <dbReference type="Proteomes" id="UP001148838"/>
    </source>
</evidence>
<dbReference type="Proteomes" id="UP001148838">
    <property type="component" value="Unassembled WGS sequence"/>
</dbReference>
<name>A0ABQ8TQL4_PERAM</name>
<organism evidence="1 2">
    <name type="scientific">Periplaneta americana</name>
    <name type="common">American cockroach</name>
    <name type="synonym">Blatta americana</name>
    <dbReference type="NCBI Taxonomy" id="6978"/>
    <lineage>
        <taxon>Eukaryota</taxon>
        <taxon>Metazoa</taxon>
        <taxon>Ecdysozoa</taxon>
        <taxon>Arthropoda</taxon>
        <taxon>Hexapoda</taxon>
        <taxon>Insecta</taxon>
        <taxon>Pterygota</taxon>
        <taxon>Neoptera</taxon>
        <taxon>Polyneoptera</taxon>
        <taxon>Dictyoptera</taxon>
        <taxon>Blattodea</taxon>
        <taxon>Blattoidea</taxon>
        <taxon>Blattidae</taxon>
        <taxon>Blattinae</taxon>
        <taxon>Periplaneta</taxon>
    </lineage>
</organism>
<accession>A0ABQ8TQL4</accession>
<comment type="caution">
    <text evidence="1">The sequence shown here is derived from an EMBL/GenBank/DDBJ whole genome shotgun (WGS) entry which is preliminary data.</text>
</comment>
<dbReference type="EMBL" id="JAJSOF020000003">
    <property type="protein sequence ID" value="KAJ4448960.1"/>
    <property type="molecule type" value="Genomic_DNA"/>
</dbReference>
<dbReference type="Gene3D" id="3.30.420.10">
    <property type="entry name" value="Ribonuclease H-like superfamily/Ribonuclease H"/>
    <property type="match status" value="1"/>
</dbReference>